<evidence type="ECO:0000313" key="1">
    <source>
        <dbReference type="EMBL" id="HGM59005.1"/>
    </source>
</evidence>
<evidence type="ECO:0000313" key="2">
    <source>
        <dbReference type="EMBL" id="HGU65022.1"/>
    </source>
</evidence>
<proteinExistence type="predicted"/>
<protein>
    <submittedName>
        <fullName evidence="1">Uncharacterized protein</fullName>
    </submittedName>
</protein>
<sequence>MVETSYIIHRILMSNRDEFSDEEKENIKVLSKILKYTSRIIENSYGMFRVNYATVMFGGPIKYMRLL</sequence>
<name>A0A7C4H9N6_STAMA</name>
<dbReference type="EMBL" id="DTBJ01000044">
    <property type="protein sequence ID" value="HGM59005.1"/>
    <property type="molecule type" value="Genomic_DNA"/>
</dbReference>
<dbReference type="EMBL" id="DTAN01000087">
    <property type="protein sequence ID" value="HGU65022.1"/>
    <property type="molecule type" value="Genomic_DNA"/>
</dbReference>
<dbReference type="AlphaFoldDB" id="A0A7C4H9N6"/>
<reference evidence="1" key="1">
    <citation type="journal article" date="2020" name="mSystems">
        <title>Genome- and Community-Level Interaction Insights into Carbon Utilization and Element Cycling Functions of Hydrothermarchaeota in Hydrothermal Sediment.</title>
        <authorList>
            <person name="Zhou Z."/>
            <person name="Liu Y."/>
            <person name="Xu W."/>
            <person name="Pan J."/>
            <person name="Luo Z.H."/>
            <person name="Li M."/>
        </authorList>
    </citation>
    <scope>NUCLEOTIDE SEQUENCE [LARGE SCALE GENOMIC DNA]</scope>
    <source>
        <strain evidence="2">SpSt-622</strain>
        <strain evidence="1">SpSt-642</strain>
    </source>
</reference>
<accession>A0A7C4H9N6</accession>
<organism evidence="1">
    <name type="scientific">Staphylothermus marinus</name>
    <dbReference type="NCBI Taxonomy" id="2280"/>
    <lineage>
        <taxon>Archaea</taxon>
        <taxon>Thermoproteota</taxon>
        <taxon>Thermoprotei</taxon>
        <taxon>Desulfurococcales</taxon>
        <taxon>Desulfurococcaceae</taxon>
        <taxon>Staphylothermus</taxon>
    </lineage>
</organism>
<gene>
    <name evidence="2" type="ORF">ENT92_02240</name>
    <name evidence="1" type="ORF">ENU14_05425</name>
</gene>
<comment type="caution">
    <text evidence="1">The sequence shown here is derived from an EMBL/GenBank/DDBJ whole genome shotgun (WGS) entry which is preliminary data.</text>
</comment>